<evidence type="ECO:0000256" key="2">
    <source>
        <dbReference type="ARBA" id="ARBA00022527"/>
    </source>
</evidence>
<comment type="function">
    <text evidence="8">Protein kinase that acts downstream of the MPS1 MAPK cascade as a highly conservative signal modulator that dictates growth, conidiation and pathogenicity. Phosphorylates HAT1 at 'Ser-8' to block its translocation from the nucleus to the cytoplasm where HAT1 positively regulates appressorium development and pathogenicity.</text>
</comment>
<dbReference type="InterPro" id="IPR000719">
    <property type="entry name" value="Prot_kinase_dom"/>
</dbReference>
<sequence length="402" mass="45907">MDKGFTASLENGQESKLAKQQQQQQLRHVIVAAKDGRTGKDIQLYYTFEKVVGNGSFGIVYQAKLMPSEEKVAIKKVLQDRRFKNRELEMMRLMHHPNVCGLRAFFYNQGEKREEVYLNLVLEYVPETVYRVARHYAKIRQPIPILQIKLYMYQLCRALAYCHSIGICHRDIKPQNLLLDPISGILKLCDFGSAKILNSGDSNVSYICSRYYRAPELIFGAADYSVKIDIWSAGCVLGELLLGQPLFPGESGVDQLVEIIKVLGTPSREQIELMNPNYTDHKFPLIKPHPLSKIFRLRTPPEAIDLMSSILQYNPLARPSASEILVHPFFDELRNPDTKMPTGKSLPPLFNFTMEELSIRPEFIKKLVPPHYYGELLSRGIDVSRFVTASMDTLLHKNSCIL</sequence>
<evidence type="ECO:0000256" key="8">
    <source>
        <dbReference type="ARBA" id="ARBA00055136"/>
    </source>
</evidence>
<feature type="binding site" evidence="10">
    <location>
        <position position="76"/>
    </location>
    <ligand>
        <name>ATP</name>
        <dbReference type="ChEBI" id="CHEBI:30616"/>
    </ligand>
</feature>
<keyword evidence="2 11" id="KW-0723">Serine/threonine-protein kinase</keyword>
<evidence type="ECO:0000256" key="5">
    <source>
        <dbReference type="ARBA" id="ARBA00022741"/>
    </source>
</evidence>
<dbReference type="PANTHER" id="PTHR24057">
    <property type="entry name" value="GLYCOGEN SYNTHASE KINASE-3 ALPHA"/>
    <property type="match status" value="1"/>
</dbReference>
<dbReference type="GO" id="GO:0007165">
    <property type="term" value="P:signal transduction"/>
    <property type="evidence" value="ECO:0007669"/>
    <property type="project" value="TreeGrafter"/>
</dbReference>
<protein>
    <recommendedName>
        <fullName evidence="9">Glycogen synthase kinase 1</fullName>
    </recommendedName>
</protein>
<dbReference type="STRING" id="86630.A0A367J9N9"/>
<dbReference type="InterPro" id="IPR008271">
    <property type="entry name" value="Ser/Thr_kinase_AS"/>
</dbReference>
<evidence type="ECO:0000256" key="3">
    <source>
        <dbReference type="ARBA" id="ARBA00022544"/>
    </source>
</evidence>
<dbReference type="AlphaFoldDB" id="A0A367J9N9"/>
<dbReference type="FunFam" id="1.10.510.10:FF:000082">
    <property type="entry name" value="Shaggy-related protein kinase kappa"/>
    <property type="match status" value="1"/>
</dbReference>
<dbReference type="PROSITE" id="PS00107">
    <property type="entry name" value="PROTEIN_KINASE_ATP"/>
    <property type="match status" value="1"/>
</dbReference>
<dbReference type="PROSITE" id="PS00108">
    <property type="entry name" value="PROTEIN_KINASE_ST"/>
    <property type="match status" value="1"/>
</dbReference>
<comment type="caution">
    <text evidence="13">The sequence shown here is derived from an EMBL/GenBank/DDBJ whole genome shotgun (WGS) entry which is preliminary data.</text>
</comment>
<dbReference type="OrthoDB" id="272141at2759"/>
<keyword evidence="5 10" id="KW-0547">Nucleotide-binding</keyword>
<evidence type="ECO:0000313" key="13">
    <source>
        <dbReference type="EMBL" id="RCH86461.1"/>
    </source>
</evidence>
<dbReference type="FunFam" id="3.30.200.20:FF:000009">
    <property type="entry name" value="Glycogen synthase kinase-3 beta"/>
    <property type="match status" value="1"/>
</dbReference>
<dbReference type="GO" id="GO:0030154">
    <property type="term" value="P:cell differentiation"/>
    <property type="evidence" value="ECO:0007669"/>
    <property type="project" value="TreeGrafter"/>
</dbReference>
<dbReference type="Proteomes" id="UP000252139">
    <property type="component" value="Unassembled WGS sequence"/>
</dbReference>
<dbReference type="GO" id="GO:0005634">
    <property type="term" value="C:nucleus"/>
    <property type="evidence" value="ECO:0007669"/>
    <property type="project" value="TreeGrafter"/>
</dbReference>
<keyword evidence="4" id="KW-0808">Transferase</keyword>
<evidence type="ECO:0000256" key="11">
    <source>
        <dbReference type="RuleBase" id="RU000304"/>
    </source>
</evidence>
<dbReference type="EMBL" id="PJQL01001861">
    <property type="protein sequence ID" value="RCH86461.1"/>
    <property type="molecule type" value="Genomic_DNA"/>
</dbReference>
<dbReference type="GO" id="GO:0005524">
    <property type="term" value="F:ATP binding"/>
    <property type="evidence" value="ECO:0007669"/>
    <property type="project" value="UniProtKB-UniRule"/>
</dbReference>
<dbReference type="SUPFAM" id="SSF56112">
    <property type="entry name" value="Protein kinase-like (PK-like)"/>
    <property type="match status" value="1"/>
</dbReference>
<dbReference type="Gene3D" id="3.30.200.20">
    <property type="entry name" value="Phosphorylase Kinase, domain 1"/>
    <property type="match status" value="1"/>
</dbReference>
<keyword evidence="7 10" id="KW-0067">ATP-binding</keyword>
<dbReference type="GO" id="GO:0004674">
    <property type="term" value="F:protein serine/threonine kinase activity"/>
    <property type="evidence" value="ECO:0007669"/>
    <property type="project" value="UniProtKB-KW"/>
</dbReference>
<dbReference type="GO" id="GO:0005737">
    <property type="term" value="C:cytoplasm"/>
    <property type="evidence" value="ECO:0007669"/>
    <property type="project" value="TreeGrafter"/>
</dbReference>
<name>A0A367J9N9_RHIAZ</name>
<proteinExistence type="inferred from homology"/>
<evidence type="ECO:0000313" key="14">
    <source>
        <dbReference type="Proteomes" id="UP000252139"/>
    </source>
</evidence>
<evidence type="ECO:0000256" key="9">
    <source>
        <dbReference type="ARBA" id="ARBA00072289"/>
    </source>
</evidence>
<keyword evidence="6" id="KW-0418">Kinase</keyword>
<dbReference type="InterPro" id="IPR050591">
    <property type="entry name" value="GSK-3"/>
</dbReference>
<dbReference type="InterPro" id="IPR039192">
    <property type="entry name" value="STKc_GSK3"/>
</dbReference>
<accession>A0A367J9N9</accession>
<feature type="domain" description="Protein kinase" evidence="12">
    <location>
        <begin position="46"/>
        <end position="330"/>
    </location>
</feature>
<dbReference type="Gene3D" id="1.10.510.10">
    <property type="entry name" value="Transferase(Phosphotransferase) domain 1"/>
    <property type="match status" value="1"/>
</dbReference>
<gene>
    <name evidence="13" type="primary">RIM11_1</name>
    <name evidence="13" type="ORF">CU097_006570</name>
</gene>
<evidence type="ECO:0000256" key="1">
    <source>
        <dbReference type="ARBA" id="ARBA00005527"/>
    </source>
</evidence>
<dbReference type="PROSITE" id="PS50011">
    <property type="entry name" value="PROTEIN_KINASE_DOM"/>
    <property type="match status" value="1"/>
</dbReference>
<evidence type="ECO:0000256" key="4">
    <source>
        <dbReference type="ARBA" id="ARBA00022679"/>
    </source>
</evidence>
<reference evidence="13 14" key="1">
    <citation type="journal article" date="2018" name="G3 (Bethesda)">
        <title>Phylogenetic and Phylogenomic Definition of Rhizopus Species.</title>
        <authorList>
            <person name="Gryganskyi A.P."/>
            <person name="Golan J."/>
            <person name="Dolatabadi S."/>
            <person name="Mondo S."/>
            <person name="Robb S."/>
            <person name="Idnurm A."/>
            <person name="Muszewska A."/>
            <person name="Steczkiewicz K."/>
            <person name="Masonjones S."/>
            <person name="Liao H.L."/>
            <person name="Gajdeczka M.T."/>
            <person name="Anike F."/>
            <person name="Vuek A."/>
            <person name="Anishchenko I.M."/>
            <person name="Voigt K."/>
            <person name="de Hoog G.S."/>
            <person name="Smith M.E."/>
            <person name="Heitman J."/>
            <person name="Vilgalys R."/>
            <person name="Stajich J.E."/>
        </authorList>
    </citation>
    <scope>NUCLEOTIDE SEQUENCE [LARGE SCALE GENOMIC DNA]</scope>
    <source>
        <strain evidence="13 14">CBS 357.93</strain>
    </source>
</reference>
<dbReference type="InterPro" id="IPR017441">
    <property type="entry name" value="Protein_kinase_ATP_BS"/>
</dbReference>
<keyword evidence="14" id="KW-1185">Reference proteome</keyword>
<comment type="similarity">
    <text evidence="1">Belongs to the protein kinase superfamily. CMGC Ser/Thr protein kinase family. GSK-3 subfamily.</text>
</comment>
<organism evidence="13 14">
    <name type="scientific">Rhizopus azygosporus</name>
    <name type="common">Rhizopus microsporus var. azygosporus</name>
    <dbReference type="NCBI Taxonomy" id="86630"/>
    <lineage>
        <taxon>Eukaryota</taxon>
        <taxon>Fungi</taxon>
        <taxon>Fungi incertae sedis</taxon>
        <taxon>Mucoromycota</taxon>
        <taxon>Mucoromycotina</taxon>
        <taxon>Mucoromycetes</taxon>
        <taxon>Mucorales</taxon>
        <taxon>Mucorineae</taxon>
        <taxon>Rhizopodaceae</taxon>
        <taxon>Rhizopus</taxon>
    </lineage>
</organism>
<evidence type="ECO:0000256" key="7">
    <source>
        <dbReference type="ARBA" id="ARBA00022840"/>
    </source>
</evidence>
<keyword evidence="3" id="KW-0309">Germination</keyword>
<dbReference type="CDD" id="cd14137">
    <property type="entry name" value="STKc_GSK3"/>
    <property type="match status" value="1"/>
</dbReference>
<dbReference type="Pfam" id="PF00069">
    <property type="entry name" value="Pkinase"/>
    <property type="match status" value="1"/>
</dbReference>
<evidence type="ECO:0000256" key="6">
    <source>
        <dbReference type="ARBA" id="ARBA00022777"/>
    </source>
</evidence>
<dbReference type="InterPro" id="IPR011009">
    <property type="entry name" value="Kinase-like_dom_sf"/>
</dbReference>
<evidence type="ECO:0000256" key="10">
    <source>
        <dbReference type="PROSITE-ProRule" id="PRU10141"/>
    </source>
</evidence>
<evidence type="ECO:0000259" key="12">
    <source>
        <dbReference type="PROSITE" id="PS50011"/>
    </source>
</evidence>
<dbReference type="PANTHER" id="PTHR24057:SF0">
    <property type="entry name" value="PROTEIN KINASE SHAGGY-RELATED"/>
    <property type="match status" value="1"/>
</dbReference>
<dbReference type="SMART" id="SM00220">
    <property type="entry name" value="S_TKc"/>
    <property type="match status" value="1"/>
</dbReference>